<protein>
    <recommendedName>
        <fullName evidence="1">Protein kinase domain-containing protein</fullName>
    </recommendedName>
</protein>
<comment type="caution">
    <text evidence="2">The sequence shown here is derived from an EMBL/GenBank/DDBJ whole genome shotgun (WGS) entry which is preliminary data.</text>
</comment>
<feature type="domain" description="Protein kinase" evidence="1">
    <location>
        <begin position="48"/>
        <end position="175"/>
    </location>
</feature>
<evidence type="ECO:0000313" key="2">
    <source>
        <dbReference type="EMBL" id="GMH17817.1"/>
    </source>
</evidence>
<dbReference type="Proteomes" id="UP001279734">
    <property type="component" value="Unassembled WGS sequence"/>
</dbReference>
<dbReference type="InterPro" id="IPR001245">
    <property type="entry name" value="Ser-Thr/Tyr_kinase_cat_dom"/>
</dbReference>
<dbReference type="InterPro" id="IPR011009">
    <property type="entry name" value="Kinase-like_dom_sf"/>
</dbReference>
<name>A0AAD3XUB9_NEPGR</name>
<sequence length="175" mass="20238">MNGIFKFLINSFEVRFNNRSKKDDIAQIAAREQKKFSYKILARATDNFHSNCKLGQGGFGPVYKGKLDDGREIAVKMLSRTSRQGKKEFSTEAKLLARLQHRNVVNLLGYCAHGQDRLIVYEYIHHASLDKILFNPDKKDKLDWKRRRIKHMSILVLLAPMAIWLPNMSSITICQ</sequence>
<gene>
    <name evidence="2" type="ORF">Nepgr_019658</name>
</gene>
<keyword evidence="3" id="KW-1185">Reference proteome</keyword>
<organism evidence="2 3">
    <name type="scientific">Nepenthes gracilis</name>
    <name type="common">Slender pitcher plant</name>
    <dbReference type="NCBI Taxonomy" id="150966"/>
    <lineage>
        <taxon>Eukaryota</taxon>
        <taxon>Viridiplantae</taxon>
        <taxon>Streptophyta</taxon>
        <taxon>Embryophyta</taxon>
        <taxon>Tracheophyta</taxon>
        <taxon>Spermatophyta</taxon>
        <taxon>Magnoliopsida</taxon>
        <taxon>eudicotyledons</taxon>
        <taxon>Gunneridae</taxon>
        <taxon>Pentapetalae</taxon>
        <taxon>Caryophyllales</taxon>
        <taxon>Nepenthaceae</taxon>
        <taxon>Nepenthes</taxon>
    </lineage>
</organism>
<evidence type="ECO:0000313" key="3">
    <source>
        <dbReference type="Proteomes" id="UP001279734"/>
    </source>
</evidence>
<dbReference type="InterPro" id="IPR000719">
    <property type="entry name" value="Prot_kinase_dom"/>
</dbReference>
<dbReference type="PANTHER" id="PTHR27006:SF585">
    <property type="entry name" value="PROTEIN KINASE DOMAIN-CONTAINING PROTEIN"/>
    <property type="match status" value="1"/>
</dbReference>
<dbReference type="Pfam" id="PF07714">
    <property type="entry name" value="PK_Tyr_Ser-Thr"/>
    <property type="match status" value="1"/>
</dbReference>
<dbReference type="Gene3D" id="3.30.200.20">
    <property type="entry name" value="Phosphorylase Kinase, domain 1"/>
    <property type="match status" value="1"/>
</dbReference>
<dbReference type="GO" id="GO:0005524">
    <property type="term" value="F:ATP binding"/>
    <property type="evidence" value="ECO:0007669"/>
    <property type="project" value="InterPro"/>
</dbReference>
<dbReference type="GO" id="GO:0004713">
    <property type="term" value="F:protein tyrosine kinase activity"/>
    <property type="evidence" value="ECO:0007669"/>
    <property type="project" value="InterPro"/>
</dbReference>
<dbReference type="SMART" id="SM00219">
    <property type="entry name" value="TyrKc"/>
    <property type="match status" value="1"/>
</dbReference>
<dbReference type="SUPFAM" id="SSF56112">
    <property type="entry name" value="Protein kinase-like (PK-like)"/>
    <property type="match status" value="1"/>
</dbReference>
<reference evidence="2" key="1">
    <citation type="submission" date="2023-05" db="EMBL/GenBank/DDBJ databases">
        <title>Nepenthes gracilis genome sequencing.</title>
        <authorList>
            <person name="Fukushima K."/>
        </authorList>
    </citation>
    <scope>NUCLEOTIDE SEQUENCE</scope>
    <source>
        <strain evidence="2">SING2019-196</strain>
    </source>
</reference>
<dbReference type="AlphaFoldDB" id="A0AAD3XUB9"/>
<proteinExistence type="predicted"/>
<dbReference type="PROSITE" id="PS50011">
    <property type="entry name" value="PROTEIN_KINASE_DOM"/>
    <property type="match status" value="1"/>
</dbReference>
<dbReference type="PANTHER" id="PTHR27006">
    <property type="entry name" value="PROMASTIGOTE SURFACE ANTIGEN PROTEIN PSA"/>
    <property type="match status" value="1"/>
</dbReference>
<dbReference type="EMBL" id="BSYO01000018">
    <property type="protein sequence ID" value="GMH17817.1"/>
    <property type="molecule type" value="Genomic_DNA"/>
</dbReference>
<dbReference type="FunFam" id="3.30.200.20:FF:000327">
    <property type="entry name" value="Cysteine-rich receptor-like protein kinase 10"/>
    <property type="match status" value="1"/>
</dbReference>
<accession>A0AAD3XUB9</accession>
<dbReference type="InterPro" id="IPR020635">
    <property type="entry name" value="Tyr_kinase_cat_dom"/>
</dbReference>
<evidence type="ECO:0000259" key="1">
    <source>
        <dbReference type="PROSITE" id="PS50011"/>
    </source>
</evidence>